<comment type="caution">
    <text evidence="2">The sequence shown here is derived from an EMBL/GenBank/DDBJ whole genome shotgun (WGS) entry which is preliminary data.</text>
</comment>
<sequence length="374" mass="42033">MALPTTRDGRQNNDALLLLFTVLAAVGLYTMRITTTINGIPVDFLESIQAGTLVDGSPIKKDYTGIKLLDEGLSFLVAAFVYGPAGWNEPYYWQQIHFLVQITPIVGVMTVEACRERNQGSWLKYTTIWAFVYQNVGGAVIVTIWWILFHRMSNSRSYYQSGREVPLPYARMILPGIVLFYVIPTFAIWLPTDKSLVTLQSVLAFWQFAPLLVNIPLWLVSLTGSAATASKSKNTDVFHLRILYAFSFFLSVAVHWYTIYGISVSPNPDISFARVFIPSIYTWDKDIAWGLLWIFQWDWVIFALMYFIAAWVAVCDVQRVKKGEASLENIFESFFIIMTITVGGGPGAGLSAVWFWREGNLAAIEGAPAAKKGQ</sequence>
<reference evidence="3" key="1">
    <citation type="submission" date="2018-05" db="EMBL/GenBank/DDBJ databases">
        <title>Draft genome sequence of Stemphylium lycopersici strain CIDEFI 213.</title>
        <authorList>
            <person name="Medina R."/>
            <person name="Franco M.E.E."/>
            <person name="Lucentini C.G."/>
            <person name="Saparrat M.C.N."/>
            <person name="Balatti P.A."/>
        </authorList>
    </citation>
    <scope>NUCLEOTIDE SEQUENCE [LARGE SCALE GENOMIC DNA]</scope>
    <source>
        <strain evidence="3">CIDEFI 213</strain>
    </source>
</reference>
<accession>A0A364N3R4</accession>
<dbReference type="STRING" id="183478.A0A364N3R4"/>
<feature type="transmembrane region" description="Helical" evidence="1">
    <location>
        <begin position="287"/>
        <end position="314"/>
    </location>
</feature>
<feature type="transmembrane region" description="Helical" evidence="1">
    <location>
        <begin position="242"/>
        <end position="262"/>
    </location>
</feature>
<protein>
    <submittedName>
        <fullName evidence="2">Fad binding domain-containing protein</fullName>
    </submittedName>
</protein>
<feature type="transmembrane region" description="Helical" evidence="1">
    <location>
        <begin position="15"/>
        <end position="31"/>
    </location>
</feature>
<dbReference type="AlphaFoldDB" id="A0A364N3R4"/>
<gene>
    <name evidence="2" type="ORF">DDE83_004823</name>
</gene>
<feature type="transmembrane region" description="Helical" evidence="1">
    <location>
        <begin position="128"/>
        <end position="148"/>
    </location>
</feature>
<evidence type="ECO:0000313" key="2">
    <source>
        <dbReference type="EMBL" id="RAR11065.1"/>
    </source>
</evidence>
<dbReference type="Proteomes" id="UP000249619">
    <property type="component" value="Unassembled WGS sequence"/>
</dbReference>
<keyword evidence="3" id="KW-1185">Reference proteome</keyword>
<evidence type="ECO:0000256" key="1">
    <source>
        <dbReference type="SAM" id="Phobius"/>
    </source>
</evidence>
<feature type="transmembrane region" description="Helical" evidence="1">
    <location>
        <begin position="169"/>
        <end position="190"/>
    </location>
</feature>
<proteinExistence type="predicted"/>
<keyword evidence="1" id="KW-0812">Transmembrane</keyword>
<feature type="transmembrane region" description="Helical" evidence="1">
    <location>
        <begin position="334"/>
        <end position="356"/>
    </location>
</feature>
<keyword evidence="1" id="KW-0472">Membrane</keyword>
<feature type="transmembrane region" description="Helical" evidence="1">
    <location>
        <begin position="202"/>
        <end position="221"/>
    </location>
</feature>
<dbReference type="EMBL" id="QGDH01000061">
    <property type="protein sequence ID" value="RAR11065.1"/>
    <property type="molecule type" value="Genomic_DNA"/>
</dbReference>
<dbReference type="OrthoDB" id="10029326at2759"/>
<keyword evidence="1" id="KW-1133">Transmembrane helix</keyword>
<evidence type="ECO:0000313" key="3">
    <source>
        <dbReference type="Proteomes" id="UP000249619"/>
    </source>
</evidence>
<organism evidence="2 3">
    <name type="scientific">Stemphylium lycopersici</name>
    <name type="common">Tomato gray leaf spot disease fungus</name>
    <name type="synonym">Thyrospora lycopersici</name>
    <dbReference type="NCBI Taxonomy" id="183478"/>
    <lineage>
        <taxon>Eukaryota</taxon>
        <taxon>Fungi</taxon>
        <taxon>Dikarya</taxon>
        <taxon>Ascomycota</taxon>
        <taxon>Pezizomycotina</taxon>
        <taxon>Dothideomycetes</taxon>
        <taxon>Pleosporomycetidae</taxon>
        <taxon>Pleosporales</taxon>
        <taxon>Pleosporineae</taxon>
        <taxon>Pleosporaceae</taxon>
        <taxon>Stemphylium</taxon>
    </lineage>
</organism>
<name>A0A364N3R4_STELY</name>